<sequence>MFRKTCIQTGINRAKASIRQFTVLEILDIAPQQIVLNVLEPGHSDKLKLRTTEFRDKPKRRDQHAGNLPFPDGHVPGQQPPLHGHQPQPAGAVRLAPRWTELHHFSHQPPAIRHSLWRGHPHGQCWTQSSVQSNGGDTNWTKLLMNWEEGCHHLYARMDVEFWDRGKDALHFVPK</sequence>
<keyword evidence="3" id="KW-1185">Reference proteome</keyword>
<gene>
    <name evidence="2" type="ORF">BaRGS_00014722</name>
</gene>
<dbReference type="AlphaFoldDB" id="A0ABD0L4M8"/>
<evidence type="ECO:0000256" key="1">
    <source>
        <dbReference type="SAM" id="MobiDB-lite"/>
    </source>
</evidence>
<evidence type="ECO:0000313" key="3">
    <source>
        <dbReference type="Proteomes" id="UP001519460"/>
    </source>
</evidence>
<name>A0ABD0L4M8_9CAEN</name>
<organism evidence="2 3">
    <name type="scientific">Batillaria attramentaria</name>
    <dbReference type="NCBI Taxonomy" id="370345"/>
    <lineage>
        <taxon>Eukaryota</taxon>
        <taxon>Metazoa</taxon>
        <taxon>Spiralia</taxon>
        <taxon>Lophotrochozoa</taxon>
        <taxon>Mollusca</taxon>
        <taxon>Gastropoda</taxon>
        <taxon>Caenogastropoda</taxon>
        <taxon>Sorbeoconcha</taxon>
        <taxon>Cerithioidea</taxon>
        <taxon>Batillariidae</taxon>
        <taxon>Batillaria</taxon>
    </lineage>
</organism>
<dbReference type="Proteomes" id="UP001519460">
    <property type="component" value="Unassembled WGS sequence"/>
</dbReference>
<feature type="compositionally biased region" description="Low complexity" evidence="1">
    <location>
        <begin position="73"/>
        <end position="90"/>
    </location>
</feature>
<proteinExistence type="predicted"/>
<protein>
    <submittedName>
        <fullName evidence="2">Uncharacterized protein</fullName>
    </submittedName>
</protein>
<reference evidence="2 3" key="1">
    <citation type="journal article" date="2023" name="Sci. Data">
        <title>Genome assembly of the Korean intertidal mud-creeper Batillaria attramentaria.</title>
        <authorList>
            <person name="Patra A.K."/>
            <person name="Ho P.T."/>
            <person name="Jun S."/>
            <person name="Lee S.J."/>
            <person name="Kim Y."/>
            <person name="Won Y.J."/>
        </authorList>
    </citation>
    <scope>NUCLEOTIDE SEQUENCE [LARGE SCALE GENOMIC DNA]</scope>
    <source>
        <strain evidence="2">Wonlab-2016</strain>
    </source>
</reference>
<dbReference type="EMBL" id="JACVVK020000087">
    <property type="protein sequence ID" value="KAK7494064.1"/>
    <property type="molecule type" value="Genomic_DNA"/>
</dbReference>
<evidence type="ECO:0000313" key="2">
    <source>
        <dbReference type="EMBL" id="KAK7494064.1"/>
    </source>
</evidence>
<comment type="caution">
    <text evidence="2">The sequence shown here is derived from an EMBL/GenBank/DDBJ whole genome shotgun (WGS) entry which is preliminary data.</text>
</comment>
<feature type="region of interest" description="Disordered" evidence="1">
    <location>
        <begin position="49"/>
        <end position="90"/>
    </location>
</feature>
<accession>A0ABD0L4M8</accession>